<evidence type="ECO:0000313" key="2">
    <source>
        <dbReference type="EMBL" id="GID55630.1"/>
    </source>
</evidence>
<dbReference type="InterPro" id="IPR011335">
    <property type="entry name" value="Restrct_endonuc-II-like"/>
</dbReference>
<dbReference type="Proteomes" id="UP000612282">
    <property type="component" value="Unassembled WGS sequence"/>
</dbReference>
<dbReference type="CDD" id="cd06260">
    <property type="entry name" value="DUF820-like"/>
    <property type="match status" value="1"/>
</dbReference>
<gene>
    <name evidence="2" type="ORF">Aco03nite_040340</name>
</gene>
<sequence length="204" mass="22360">MIVRPVSQRARRAFHYAEPVTMVSHGSPVRWSAPDGRWSRPDLHLFPPDGHRYEILDGALHVTPPAGPRHDATVEAVVATLRAAAPPGWWVCSRLGIAMPDSSLVPDVTVLRPRSSGAIWADPRDVALVVEVESEETRRYDRLLKPAVYAAEGIGGYWRVEPGPVLRVCTLADGAYLPGRDVGAGEQAELDVPYPMRVDVSSWS</sequence>
<feature type="domain" description="Putative restriction endonuclease" evidence="1">
    <location>
        <begin position="42"/>
        <end position="190"/>
    </location>
</feature>
<comment type="caution">
    <text evidence="2">The sequence shown here is derived from an EMBL/GenBank/DDBJ whole genome shotgun (WGS) entry which is preliminary data.</text>
</comment>
<keyword evidence="3" id="KW-1185">Reference proteome</keyword>
<accession>A0ABQ3XAV2</accession>
<dbReference type="InterPro" id="IPR008538">
    <property type="entry name" value="Uma2"/>
</dbReference>
<proteinExistence type="predicted"/>
<dbReference type="PANTHER" id="PTHR35400:SF3">
    <property type="entry name" value="SLL1072 PROTEIN"/>
    <property type="match status" value="1"/>
</dbReference>
<dbReference type="InterPro" id="IPR012296">
    <property type="entry name" value="Nuclease_put_TT1808"/>
</dbReference>
<dbReference type="Pfam" id="PF05685">
    <property type="entry name" value="Uma2"/>
    <property type="match status" value="1"/>
</dbReference>
<evidence type="ECO:0000313" key="3">
    <source>
        <dbReference type="Proteomes" id="UP000612282"/>
    </source>
</evidence>
<reference evidence="2 3" key="1">
    <citation type="submission" date="2021-01" db="EMBL/GenBank/DDBJ databases">
        <title>Whole genome shotgun sequence of Actinoplanes couchii NBRC 106145.</title>
        <authorList>
            <person name="Komaki H."/>
            <person name="Tamura T."/>
        </authorList>
    </citation>
    <scope>NUCLEOTIDE SEQUENCE [LARGE SCALE GENOMIC DNA]</scope>
    <source>
        <strain evidence="2 3">NBRC 106145</strain>
    </source>
</reference>
<dbReference type="PANTHER" id="PTHR35400">
    <property type="entry name" value="SLR1083 PROTEIN"/>
    <property type="match status" value="1"/>
</dbReference>
<protein>
    <recommendedName>
        <fullName evidence="1">Putative restriction endonuclease domain-containing protein</fullName>
    </recommendedName>
</protein>
<evidence type="ECO:0000259" key="1">
    <source>
        <dbReference type="Pfam" id="PF05685"/>
    </source>
</evidence>
<dbReference type="EMBL" id="BOMG01000052">
    <property type="protein sequence ID" value="GID55630.1"/>
    <property type="molecule type" value="Genomic_DNA"/>
</dbReference>
<name>A0ABQ3XAV2_9ACTN</name>
<organism evidence="2 3">
    <name type="scientific">Actinoplanes couchii</name>
    <dbReference type="NCBI Taxonomy" id="403638"/>
    <lineage>
        <taxon>Bacteria</taxon>
        <taxon>Bacillati</taxon>
        <taxon>Actinomycetota</taxon>
        <taxon>Actinomycetes</taxon>
        <taxon>Micromonosporales</taxon>
        <taxon>Micromonosporaceae</taxon>
        <taxon>Actinoplanes</taxon>
    </lineage>
</organism>
<dbReference type="Gene3D" id="3.90.1570.10">
    <property type="entry name" value="tt1808, chain A"/>
    <property type="match status" value="1"/>
</dbReference>
<dbReference type="SUPFAM" id="SSF52980">
    <property type="entry name" value="Restriction endonuclease-like"/>
    <property type="match status" value="1"/>
</dbReference>